<dbReference type="NCBIfam" id="TIGR04178">
    <property type="entry name" value="exo_archaeo"/>
    <property type="match status" value="1"/>
</dbReference>
<comment type="caution">
    <text evidence="9">The sequence shown here is derived from an EMBL/GenBank/DDBJ whole genome shotgun (WGS) entry which is preliminary data.</text>
</comment>
<dbReference type="RefSeq" id="WP_379015329.1">
    <property type="nucleotide sequence ID" value="NZ_JBHSDC010000029.1"/>
</dbReference>
<dbReference type="InterPro" id="IPR019127">
    <property type="entry name" value="Exosortase"/>
</dbReference>
<protein>
    <recommendedName>
        <fullName evidence="11">Exosortase/archaeosortase family protein</fullName>
    </recommendedName>
</protein>
<keyword evidence="7 8" id="KW-0472">Membrane</keyword>
<dbReference type="Proteomes" id="UP001595906">
    <property type="component" value="Unassembled WGS sequence"/>
</dbReference>
<feature type="transmembrane region" description="Helical" evidence="8">
    <location>
        <begin position="121"/>
        <end position="143"/>
    </location>
</feature>
<feature type="transmembrane region" description="Helical" evidence="8">
    <location>
        <begin position="155"/>
        <end position="177"/>
    </location>
</feature>
<evidence type="ECO:0000256" key="4">
    <source>
        <dbReference type="ARBA" id="ARBA00022692"/>
    </source>
</evidence>
<feature type="transmembrane region" description="Helical" evidence="8">
    <location>
        <begin position="22"/>
        <end position="42"/>
    </location>
</feature>
<keyword evidence="3" id="KW-0645">Protease</keyword>
<keyword evidence="10" id="KW-1185">Reference proteome</keyword>
<proteinExistence type="predicted"/>
<keyword evidence="5" id="KW-0378">Hydrolase</keyword>
<evidence type="ECO:0000256" key="2">
    <source>
        <dbReference type="ARBA" id="ARBA00022475"/>
    </source>
</evidence>
<evidence type="ECO:0000256" key="3">
    <source>
        <dbReference type="ARBA" id="ARBA00022670"/>
    </source>
</evidence>
<evidence type="ECO:0000256" key="1">
    <source>
        <dbReference type="ARBA" id="ARBA00004651"/>
    </source>
</evidence>
<evidence type="ECO:0000256" key="7">
    <source>
        <dbReference type="ARBA" id="ARBA00023136"/>
    </source>
</evidence>
<name>A0ABV8PZ59_9BACT</name>
<keyword evidence="6 8" id="KW-1133">Transmembrane helix</keyword>
<sequence>MTSPIADFKLFWNEIPTSARKFILTALIILVFWKLAYQAYLLPHRTIDKPLTMITGLTTAKILSIVYNANIFTSTPDGGYASIYMGTRKILRISDGCNALEPFIIYCIFIVSFPNGYLRRVGFLIMGICIVFMLNVLRCSILADLSIYHKTYTDILHHYVFSLIVYGCIFGLMVWYASKRKEYV</sequence>
<reference evidence="10" key="1">
    <citation type="journal article" date="2019" name="Int. J. Syst. Evol. Microbiol.">
        <title>The Global Catalogue of Microorganisms (GCM) 10K type strain sequencing project: providing services to taxonomists for standard genome sequencing and annotation.</title>
        <authorList>
            <consortium name="The Broad Institute Genomics Platform"/>
            <consortium name="The Broad Institute Genome Sequencing Center for Infectious Disease"/>
            <person name="Wu L."/>
            <person name="Ma J."/>
        </authorList>
    </citation>
    <scope>NUCLEOTIDE SEQUENCE [LARGE SCALE GENOMIC DNA]</scope>
    <source>
        <strain evidence="10">CECT 8010</strain>
    </source>
</reference>
<evidence type="ECO:0008006" key="11">
    <source>
        <dbReference type="Google" id="ProtNLM"/>
    </source>
</evidence>
<evidence type="ECO:0000256" key="8">
    <source>
        <dbReference type="SAM" id="Phobius"/>
    </source>
</evidence>
<dbReference type="InterPro" id="IPR026392">
    <property type="entry name" value="Exo/Archaeosortase_dom"/>
</dbReference>
<comment type="subcellular location">
    <subcellularLocation>
        <location evidence="1">Cell membrane</location>
        <topology evidence="1">Multi-pass membrane protein</topology>
    </subcellularLocation>
</comment>
<keyword evidence="4 8" id="KW-0812">Transmembrane</keyword>
<evidence type="ECO:0000313" key="9">
    <source>
        <dbReference type="EMBL" id="MFC4233163.1"/>
    </source>
</evidence>
<evidence type="ECO:0000313" key="10">
    <source>
        <dbReference type="Proteomes" id="UP001595906"/>
    </source>
</evidence>
<dbReference type="EMBL" id="JBHSDC010000029">
    <property type="protein sequence ID" value="MFC4233163.1"/>
    <property type="molecule type" value="Genomic_DNA"/>
</dbReference>
<keyword evidence="2" id="KW-1003">Cell membrane</keyword>
<organism evidence="9 10">
    <name type="scientific">Parasediminibacterium paludis</name>
    <dbReference type="NCBI Taxonomy" id="908966"/>
    <lineage>
        <taxon>Bacteria</taxon>
        <taxon>Pseudomonadati</taxon>
        <taxon>Bacteroidota</taxon>
        <taxon>Chitinophagia</taxon>
        <taxon>Chitinophagales</taxon>
        <taxon>Chitinophagaceae</taxon>
        <taxon>Parasediminibacterium</taxon>
    </lineage>
</organism>
<evidence type="ECO:0000256" key="6">
    <source>
        <dbReference type="ARBA" id="ARBA00022989"/>
    </source>
</evidence>
<accession>A0ABV8PZ59</accession>
<gene>
    <name evidence="9" type="ORF">ACFOW1_14780</name>
</gene>
<dbReference type="Pfam" id="PF09721">
    <property type="entry name" value="Exosortase_EpsH"/>
    <property type="match status" value="1"/>
</dbReference>
<evidence type="ECO:0000256" key="5">
    <source>
        <dbReference type="ARBA" id="ARBA00022801"/>
    </source>
</evidence>